<dbReference type="Pfam" id="PF18962">
    <property type="entry name" value="Por_Secre_tail"/>
    <property type="match status" value="1"/>
</dbReference>
<dbReference type="Pfam" id="PF02368">
    <property type="entry name" value="Big_2"/>
    <property type="match status" value="2"/>
</dbReference>
<keyword evidence="4" id="KW-1185">Reference proteome</keyword>
<dbReference type="InterPro" id="IPR003343">
    <property type="entry name" value="Big_2"/>
</dbReference>
<name>A0A2V1IP45_9BACT</name>
<accession>A0A2V1IP45</accession>
<protein>
    <submittedName>
        <fullName evidence="3">T9SS C-terminal target domain-containing protein</fullName>
    </submittedName>
</protein>
<dbReference type="Gene3D" id="2.60.40.1080">
    <property type="match status" value="3"/>
</dbReference>
<feature type="signal peptide" evidence="1">
    <location>
        <begin position="1"/>
        <end position="23"/>
    </location>
</feature>
<gene>
    <name evidence="3" type="ORF">C5O23_09855</name>
</gene>
<dbReference type="InterPro" id="IPR008964">
    <property type="entry name" value="Invasin/intimin_cell_adhesion"/>
</dbReference>
<organism evidence="3 4">
    <name type="scientific">Duncaniella muris</name>
    <dbReference type="NCBI Taxonomy" id="2094150"/>
    <lineage>
        <taxon>Bacteria</taxon>
        <taxon>Pseudomonadati</taxon>
        <taxon>Bacteroidota</taxon>
        <taxon>Bacteroidia</taxon>
        <taxon>Bacteroidales</taxon>
        <taxon>Muribaculaceae</taxon>
        <taxon>Duncaniella</taxon>
    </lineage>
</organism>
<dbReference type="EMBL" id="PUEC01000022">
    <property type="protein sequence ID" value="PWB01353.1"/>
    <property type="molecule type" value="Genomic_DNA"/>
</dbReference>
<dbReference type="Proteomes" id="UP000244905">
    <property type="component" value="Unassembled WGS sequence"/>
</dbReference>
<dbReference type="GeneID" id="82526643"/>
<sequence length="1003" mass="108476">MKIKSLLPLTTLLGLMWTAGVSATEVTVTLNTISKSMTVVPAAGGETVNIGEPSADSNPVYTFNCDPGDYVMNLFDAKGTPTGSISVSVSGETDNVRLYNISLYATNKTDGIEWQLGKDYDVPFDRINVSSQKGENHPVTPVVYANSTRKVITFPVIIGDSFTATLFPSGDYAEDYAEVTITRTVTFDVSASCTFEPYVTFSLTAPKDAEVKVAQKIGSRHYVPFTYYDPATAVESGNDMVYTYRLPKSSNYNYRVSRPGSITNAGIFDPSKGDITITDAQLNAYPSDYYNHDVAANSGYNYADIYLNINPQGHLHMQPDSKFHIVNLRTWQLTNTVTANYFIEPDYHYTVLGTDFKPDNSVIDITTEGLITAKKQGTAIVQVRYDAMSVDVAGGNLWSSIWAENVGTFVVTVGDKAEGIRSNMKLPYTHENRTGEIDAEHDVFYYMKGEDGFDYTFTPEGVASVSVATPLVDLEKNTLSYPSGFSTEKVSKNADGSYTVRLAFGRNIVCLTDAAGNSVYQVMSAKPASYSVSKAKDVRNDSYNLPGDVLEVNFSGLYHNAGKLAAIYNQGCSPLYSSIPEGYDSNSVKGSGGQYNFPVQQKVTVTLKNDQQPIDFDLSGGCLTFGGFGDKLGGHRDIDYFTGRNPNFTAASQYQLSGVIPDVSFRTDAFADGMELSMSLEFGKSATPVSLAACKLFLGEEMTVTSSDKSIATVDKNGKVTAVADGNAVITYANADGTKRFTCSVEVWSIKVEGIAFKDEVVEAIASTKGTRIISTALIWTPAKPSNQNVTYELSNPDVVSLKNNRLYTIAGKAGETDVTVTTADGGYKATCHVIVRMALEKLAFEESAEELTEGESLSLKPVYTPENTDFKELIWVSTNPEIASVDENGLVTALKEGTASIKATSTKYSYISATCNVTVKAKDQSGIETVGIAGVKAYPNPFTDYIMVQTPVATSTSVYSLQGSLLISASLEAGQNRIDTSALPSGLYLVRIGSETVKMIRK</sequence>
<dbReference type="NCBIfam" id="TIGR04183">
    <property type="entry name" value="Por_Secre_tail"/>
    <property type="match status" value="1"/>
</dbReference>
<proteinExistence type="predicted"/>
<evidence type="ECO:0000256" key="1">
    <source>
        <dbReference type="SAM" id="SignalP"/>
    </source>
</evidence>
<dbReference type="RefSeq" id="WP_107032777.1">
    <property type="nucleotide sequence ID" value="NZ_PUEC01000022.1"/>
</dbReference>
<dbReference type="AlphaFoldDB" id="A0A2V1IP45"/>
<feature type="domain" description="BIG2" evidence="2">
    <location>
        <begin position="761"/>
        <end position="833"/>
    </location>
</feature>
<evidence type="ECO:0000313" key="3">
    <source>
        <dbReference type="EMBL" id="PWB01353.1"/>
    </source>
</evidence>
<feature type="domain" description="BIG2" evidence="2">
    <location>
        <begin position="670"/>
        <end position="744"/>
    </location>
</feature>
<feature type="chain" id="PRO_5015971061" evidence="1">
    <location>
        <begin position="24"/>
        <end position="1003"/>
    </location>
</feature>
<feature type="domain" description="BIG2" evidence="2">
    <location>
        <begin position="839"/>
        <end position="916"/>
    </location>
</feature>
<keyword evidence="1" id="KW-0732">Signal</keyword>
<evidence type="ECO:0000259" key="2">
    <source>
        <dbReference type="SMART" id="SM00635"/>
    </source>
</evidence>
<dbReference type="InterPro" id="IPR026444">
    <property type="entry name" value="Secre_tail"/>
</dbReference>
<reference evidence="4" key="1">
    <citation type="submission" date="2018-02" db="EMBL/GenBank/DDBJ databases">
        <authorList>
            <person name="Clavel T."/>
            <person name="Strowig T."/>
        </authorList>
    </citation>
    <scope>NUCLEOTIDE SEQUENCE [LARGE SCALE GENOMIC DNA]</scope>
    <source>
        <strain evidence="4">DSM 103720</strain>
    </source>
</reference>
<dbReference type="SMART" id="SM00635">
    <property type="entry name" value="BID_2"/>
    <property type="match status" value="3"/>
</dbReference>
<evidence type="ECO:0000313" key="4">
    <source>
        <dbReference type="Proteomes" id="UP000244905"/>
    </source>
</evidence>
<comment type="caution">
    <text evidence="3">The sequence shown here is derived from an EMBL/GenBank/DDBJ whole genome shotgun (WGS) entry which is preliminary data.</text>
</comment>
<dbReference type="SUPFAM" id="SSF49373">
    <property type="entry name" value="Invasin/intimin cell-adhesion fragments"/>
    <property type="match status" value="3"/>
</dbReference>